<accession>A0A9Q2ZPB6</accession>
<dbReference type="AlphaFoldDB" id="A0A9Q2ZPB6"/>
<dbReference type="InterPro" id="IPR036890">
    <property type="entry name" value="HATPase_C_sf"/>
</dbReference>
<feature type="transmembrane region" description="Helical" evidence="5">
    <location>
        <begin position="84"/>
        <end position="101"/>
    </location>
</feature>
<dbReference type="PANTHER" id="PTHR24421:SF63">
    <property type="entry name" value="SENSOR HISTIDINE KINASE DESK"/>
    <property type="match status" value="1"/>
</dbReference>
<dbReference type="Gene3D" id="3.30.565.10">
    <property type="entry name" value="Histidine kinase-like ATPase, C-terminal domain"/>
    <property type="match status" value="1"/>
</dbReference>
<dbReference type="Proteomes" id="UP000709437">
    <property type="component" value="Unassembled WGS sequence"/>
</dbReference>
<keyword evidence="1" id="KW-0808">Transferase</keyword>
<gene>
    <name evidence="7" type="ORF">KK103_05030</name>
</gene>
<evidence type="ECO:0000313" key="7">
    <source>
        <dbReference type="EMBL" id="MBT1541117.1"/>
    </source>
</evidence>
<name>A0A9Q2ZPB6_9MICO</name>
<dbReference type="SUPFAM" id="SSF55874">
    <property type="entry name" value="ATPase domain of HSP90 chaperone/DNA topoisomerase II/histidine kinase"/>
    <property type="match status" value="1"/>
</dbReference>
<organism evidence="7 8">
    <name type="scientific">Curtobacterium flaccumfaciens pv. flaccumfaciens</name>
    <dbReference type="NCBI Taxonomy" id="138532"/>
    <lineage>
        <taxon>Bacteria</taxon>
        <taxon>Bacillati</taxon>
        <taxon>Actinomycetota</taxon>
        <taxon>Actinomycetes</taxon>
        <taxon>Micrococcales</taxon>
        <taxon>Microbacteriaceae</taxon>
        <taxon>Curtobacterium</taxon>
    </lineage>
</organism>
<evidence type="ECO:0000256" key="3">
    <source>
        <dbReference type="ARBA" id="ARBA00023012"/>
    </source>
</evidence>
<keyword evidence="2" id="KW-0418">Kinase</keyword>
<feature type="region of interest" description="Disordered" evidence="4">
    <location>
        <begin position="333"/>
        <end position="364"/>
    </location>
</feature>
<feature type="domain" description="Signal transduction histidine kinase subgroup 3 dimerisation and phosphoacceptor" evidence="6">
    <location>
        <begin position="194"/>
        <end position="259"/>
    </location>
</feature>
<dbReference type="GO" id="GO:0000155">
    <property type="term" value="F:phosphorelay sensor kinase activity"/>
    <property type="evidence" value="ECO:0007669"/>
    <property type="project" value="InterPro"/>
</dbReference>
<keyword evidence="5" id="KW-0812">Transmembrane</keyword>
<feature type="transmembrane region" description="Helical" evidence="5">
    <location>
        <begin position="154"/>
        <end position="177"/>
    </location>
</feature>
<evidence type="ECO:0000256" key="4">
    <source>
        <dbReference type="SAM" id="MobiDB-lite"/>
    </source>
</evidence>
<proteinExistence type="predicted"/>
<dbReference type="GO" id="GO:0016020">
    <property type="term" value="C:membrane"/>
    <property type="evidence" value="ECO:0007669"/>
    <property type="project" value="InterPro"/>
</dbReference>
<comment type="caution">
    <text evidence="7">The sequence shown here is derived from an EMBL/GenBank/DDBJ whole genome shotgun (WGS) entry which is preliminary data.</text>
</comment>
<evidence type="ECO:0000256" key="2">
    <source>
        <dbReference type="ARBA" id="ARBA00022777"/>
    </source>
</evidence>
<protein>
    <recommendedName>
        <fullName evidence="6">Signal transduction histidine kinase subgroup 3 dimerisation and phosphoacceptor domain-containing protein</fullName>
    </recommendedName>
</protein>
<evidence type="ECO:0000313" key="8">
    <source>
        <dbReference type="Proteomes" id="UP000709437"/>
    </source>
</evidence>
<keyword evidence="5" id="KW-0472">Membrane</keyword>
<dbReference type="Pfam" id="PF07730">
    <property type="entry name" value="HisKA_3"/>
    <property type="match status" value="1"/>
</dbReference>
<dbReference type="GO" id="GO:0046983">
    <property type="term" value="F:protein dimerization activity"/>
    <property type="evidence" value="ECO:0007669"/>
    <property type="project" value="InterPro"/>
</dbReference>
<feature type="transmembrane region" description="Helical" evidence="5">
    <location>
        <begin position="131"/>
        <end position="148"/>
    </location>
</feature>
<feature type="transmembrane region" description="Helical" evidence="5">
    <location>
        <begin position="52"/>
        <end position="72"/>
    </location>
</feature>
<keyword evidence="3" id="KW-0902">Two-component regulatory system</keyword>
<dbReference type="PANTHER" id="PTHR24421">
    <property type="entry name" value="NITRATE/NITRITE SENSOR PROTEIN NARX-RELATED"/>
    <property type="match status" value="1"/>
</dbReference>
<reference evidence="7" key="1">
    <citation type="submission" date="2021-05" db="EMBL/GenBank/DDBJ databases">
        <title>Whole genome sequence of Curtobacterium flaccumfaciens pv. flaccumfaciens strain CFBP 3417.</title>
        <authorList>
            <person name="Osdaghi E."/>
            <person name="Taghouti G."/>
            <person name="Portier P."/>
            <person name="Fazliarab A."/>
            <person name="Taghavi S.M."/>
            <person name="Briand M."/>
            <person name="Le-Saux M."/>
            <person name="Jacques M.-A."/>
        </authorList>
    </citation>
    <scope>NUCLEOTIDE SEQUENCE</scope>
    <source>
        <strain evidence="7">CFBP 3417</strain>
    </source>
</reference>
<dbReference type="InterPro" id="IPR050482">
    <property type="entry name" value="Sensor_HK_TwoCompSys"/>
</dbReference>
<sequence length="391" mass="40928">MTQPGQERPRAEADVRVVRWSSVASLWLVVLVGGGAQVLIGTDSPPTARTPVLVVLTVAATVEALASIPLLLRPAGAASARHPAVLALLVLAVATWVVSLVPSATGSAWSFTLAIAGGTVGCLLRGWARVTVLAGTVVLLVGAADARAEPAELVLVGTLALFALMPLSVVWIHRVVLRLEAARRTASDLAVAEERLRFATDLHDIQGHHLQVVALKSELAERLLDADPERARGELSDIRTVAREALEDTRALVGGYRTATVAVEARNAAAVLRSAGVDCRVRLETAGMPDAVGALFAVAIREAATNTIRHSHASTASIELLRDGDAWALTVANDAPRSSERPGTGTGTGTGIDGLRQRVTPHGGTVHVDRRADRFTLVVRIPAPARAVVST</sequence>
<keyword evidence="5" id="KW-1133">Transmembrane helix</keyword>
<evidence type="ECO:0000256" key="5">
    <source>
        <dbReference type="SAM" id="Phobius"/>
    </source>
</evidence>
<dbReference type="Gene3D" id="1.20.5.1930">
    <property type="match status" value="1"/>
</dbReference>
<dbReference type="RefSeq" id="WP_214562484.1">
    <property type="nucleotide sequence ID" value="NZ_JAHEWX010000004.1"/>
</dbReference>
<evidence type="ECO:0000259" key="6">
    <source>
        <dbReference type="Pfam" id="PF07730"/>
    </source>
</evidence>
<feature type="transmembrane region" description="Helical" evidence="5">
    <location>
        <begin position="20"/>
        <end position="40"/>
    </location>
</feature>
<dbReference type="InterPro" id="IPR011712">
    <property type="entry name" value="Sig_transdc_His_kin_sub3_dim/P"/>
</dbReference>
<dbReference type="EMBL" id="JAHEWX010000004">
    <property type="protein sequence ID" value="MBT1541117.1"/>
    <property type="molecule type" value="Genomic_DNA"/>
</dbReference>
<evidence type="ECO:0000256" key="1">
    <source>
        <dbReference type="ARBA" id="ARBA00022679"/>
    </source>
</evidence>